<accession>A0ABW2BYC3</accession>
<evidence type="ECO:0000313" key="9">
    <source>
        <dbReference type="EMBL" id="MFC6866864.1"/>
    </source>
</evidence>
<dbReference type="CDD" id="cd01400">
    <property type="entry name" value="6PGL"/>
    <property type="match status" value="1"/>
</dbReference>
<dbReference type="Gene3D" id="3.40.50.1360">
    <property type="match status" value="1"/>
</dbReference>
<dbReference type="RefSeq" id="WP_345406003.1">
    <property type="nucleotide sequence ID" value="NZ_BAABLA010000121.1"/>
</dbReference>
<evidence type="ECO:0000256" key="5">
    <source>
        <dbReference type="ARBA" id="ARBA00013198"/>
    </source>
</evidence>
<dbReference type="InterPro" id="IPR006148">
    <property type="entry name" value="Glc/Gal-6P_isomerase"/>
</dbReference>
<dbReference type="PANTHER" id="PTHR11054">
    <property type="entry name" value="6-PHOSPHOGLUCONOLACTONASE"/>
    <property type="match status" value="1"/>
</dbReference>
<dbReference type="Pfam" id="PF01182">
    <property type="entry name" value="Glucosamine_iso"/>
    <property type="match status" value="1"/>
</dbReference>
<dbReference type="EMBL" id="JBHSXX010000001">
    <property type="protein sequence ID" value="MFC6866864.1"/>
    <property type="molecule type" value="Genomic_DNA"/>
</dbReference>
<evidence type="ECO:0000313" key="10">
    <source>
        <dbReference type="Proteomes" id="UP001596337"/>
    </source>
</evidence>
<comment type="similarity">
    <text evidence="4 7">Belongs to the glucosamine/galactosamine-6-phosphate isomerase family. 6-phosphogluconolactonase subfamily.</text>
</comment>
<evidence type="ECO:0000259" key="8">
    <source>
        <dbReference type="Pfam" id="PF01182"/>
    </source>
</evidence>
<dbReference type="SUPFAM" id="SSF100950">
    <property type="entry name" value="NagB/RpiA/CoA transferase-like"/>
    <property type="match status" value="1"/>
</dbReference>
<dbReference type="Proteomes" id="UP001596337">
    <property type="component" value="Unassembled WGS sequence"/>
</dbReference>
<evidence type="ECO:0000256" key="1">
    <source>
        <dbReference type="ARBA" id="ARBA00000832"/>
    </source>
</evidence>
<keyword evidence="7 9" id="KW-0378">Hydrolase</keyword>
<reference evidence="10" key="1">
    <citation type="journal article" date="2019" name="Int. J. Syst. Evol. Microbiol.">
        <title>The Global Catalogue of Microorganisms (GCM) 10K type strain sequencing project: providing services to taxonomists for standard genome sequencing and annotation.</title>
        <authorList>
            <consortium name="The Broad Institute Genomics Platform"/>
            <consortium name="The Broad Institute Genome Sequencing Center for Infectious Disease"/>
            <person name="Wu L."/>
            <person name="Ma J."/>
        </authorList>
    </citation>
    <scope>NUCLEOTIDE SEQUENCE [LARGE SCALE GENOMIC DNA]</scope>
    <source>
        <strain evidence="10">KCTC 32255</strain>
    </source>
</reference>
<comment type="caution">
    <text evidence="9">The sequence shown here is derived from an EMBL/GenBank/DDBJ whole genome shotgun (WGS) entry which is preliminary data.</text>
</comment>
<evidence type="ECO:0000256" key="3">
    <source>
        <dbReference type="ARBA" id="ARBA00004961"/>
    </source>
</evidence>
<evidence type="ECO:0000256" key="7">
    <source>
        <dbReference type="RuleBase" id="RU365095"/>
    </source>
</evidence>
<dbReference type="NCBIfam" id="TIGR01198">
    <property type="entry name" value="pgl"/>
    <property type="match status" value="1"/>
</dbReference>
<evidence type="ECO:0000256" key="2">
    <source>
        <dbReference type="ARBA" id="ARBA00002681"/>
    </source>
</evidence>
<comment type="pathway">
    <text evidence="3 7">Carbohydrate degradation; pentose phosphate pathway; D-ribulose 5-phosphate from D-glucose 6-phosphate (oxidative stage): step 2/3.</text>
</comment>
<keyword evidence="10" id="KW-1185">Reference proteome</keyword>
<dbReference type="InterPro" id="IPR037171">
    <property type="entry name" value="NagB/RpiA_transferase-like"/>
</dbReference>
<comment type="function">
    <text evidence="2 7">Hydrolysis of 6-phosphogluconolactone to 6-phosphogluconate.</text>
</comment>
<name>A0ABW2BYC3_9PSEU</name>
<dbReference type="InterPro" id="IPR005900">
    <property type="entry name" value="6-phosphogluconolactonase_DevB"/>
</dbReference>
<dbReference type="InterPro" id="IPR039104">
    <property type="entry name" value="6PGL"/>
</dbReference>
<feature type="domain" description="Glucosamine/galactosamine-6-phosphate isomerase" evidence="8">
    <location>
        <begin position="7"/>
        <end position="227"/>
    </location>
</feature>
<dbReference type="GO" id="GO:0017057">
    <property type="term" value="F:6-phosphogluconolactonase activity"/>
    <property type="evidence" value="ECO:0007669"/>
    <property type="project" value="UniProtKB-EC"/>
</dbReference>
<dbReference type="EC" id="3.1.1.31" evidence="5 7"/>
<comment type="catalytic activity">
    <reaction evidence="1 7">
        <text>6-phospho-D-glucono-1,5-lactone + H2O = 6-phospho-D-gluconate + H(+)</text>
        <dbReference type="Rhea" id="RHEA:12556"/>
        <dbReference type="ChEBI" id="CHEBI:15377"/>
        <dbReference type="ChEBI" id="CHEBI:15378"/>
        <dbReference type="ChEBI" id="CHEBI:57955"/>
        <dbReference type="ChEBI" id="CHEBI:58759"/>
        <dbReference type="EC" id="3.1.1.31"/>
    </reaction>
</comment>
<proteinExistence type="inferred from homology"/>
<evidence type="ECO:0000256" key="4">
    <source>
        <dbReference type="ARBA" id="ARBA00010662"/>
    </source>
</evidence>
<evidence type="ECO:0000256" key="6">
    <source>
        <dbReference type="ARBA" id="ARBA00020337"/>
    </source>
</evidence>
<dbReference type="PANTHER" id="PTHR11054:SF0">
    <property type="entry name" value="6-PHOSPHOGLUCONOLACTONASE"/>
    <property type="match status" value="1"/>
</dbReference>
<organism evidence="9 10">
    <name type="scientific">Haloechinothrix salitolerans</name>
    <dbReference type="NCBI Taxonomy" id="926830"/>
    <lineage>
        <taxon>Bacteria</taxon>
        <taxon>Bacillati</taxon>
        <taxon>Actinomycetota</taxon>
        <taxon>Actinomycetes</taxon>
        <taxon>Pseudonocardiales</taxon>
        <taxon>Pseudonocardiaceae</taxon>
        <taxon>Haloechinothrix</taxon>
    </lineage>
</organism>
<gene>
    <name evidence="7 9" type="primary">pgl</name>
    <name evidence="9" type="ORF">ACFQGD_06860</name>
</gene>
<protein>
    <recommendedName>
        <fullName evidence="6 7">6-phosphogluconolactonase</fullName>
        <shortName evidence="7">6PGL</shortName>
        <ecNumber evidence="5 7">3.1.1.31</ecNumber>
    </recommendedName>
</protein>
<sequence>MTVHESTAVLCEAVATEVVRGLADALSRRPSASLVLTGGRAGTAVLAAIREHAASRTVDWSRVDFYWGDERFVPADHPDRNESQARHALLDHIPVDPARIHPMPASDGVHGNDLVAAAAAYRELVRAMGQEGFDVCLLGVGEDGHVASLFPGLPAMSERDLPVVAVTDSPKPPPSRITLTLPVIRRCDEVFLLATGSAKASAVATALGANADNLPAASVSGASRTVWFLDTAAASEL</sequence>